<reference evidence="1" key="1">
    <citation type="submission" date="2019-05" db="EMBL/GenBank/DDBJ databases">
        <title>Whole genome sequencing of Pseudanabaena catenata USMAC16.</title>
        <authorList>
            <person name="Khan Z."/>
            <person name="Omar W.M."/>
            <person name="Convey P."/>
            <person name="Merican F."/>
            <person name="Najimudin N."/>
        </authorList>
    </citation>
    <scope>NUCLEOTIDE SEQUENCE</scope>
    <source>
        <strain evidence="1">USMAC16</strain>
    </source>
</reference>
<dbReference type="EMBL" id="VBTY01000385">
    <property type="protein sequence ID" value="MDG3497471.1"/>
    <property type="molecule type" value="Genomic_DNA"/>
</dbReference>
<accession>A0A9X4MGK4</accession>
<dbReference type="Proteomes" id="UP001152872">
    <property type="component" value="Unassembled WGS sequence"/>
</dbReference>
<evidence type="ECO:0000313" key="1">
    <source>
        <dbReference type="EMBL" id="MDG3497471.1"/>
    </source>
</evidence>
<protein>
    <submittedName>
        <fullName evidence="1">Uncharacterized protein</fullName>
    </submittedName>
</protein>
<comment type="caution">
    <text evidence="1">The sequence shown here is derived from an EMBL/GenBank/DDBJ whole genome shotgun (WGS) entry which is preliminary data.</text>
</comment>
<proteinExistence type="predicted"/>
<name>A0A9X4MGK4_9CYAN</name>
<keyword evidence="2" id="KW-1185">Reference proteome</keyword>
<organism evidence="1 2">
    <name type="scientific">Pseudanabaena catenata USMAC16</name>
    <dbReference type="NCBI Taxonomy" id="1855837"/>
    <lineage>
        <taxon>Bacteria</taxon>
        <taxon>Bacillati</taxon>
        <taxon>Cyanobacteriota</taxon>
        <taxon>Cyanophyceae</taxon>
        <taxon>Pseudanabaenales</taxon>
        <taxon>Pseudanabaenaceae</taxon>
        <taxon>Pseudanabaena</taxon>
    </lineage>
</organism>
<gene>
    <name evidence="1" type="ORF">FEV09_23395</name>
</gene>
<dbReference type="AlphaFoldDB" id="A0A9X4MGK4"/>
<sequence length="164" mass="19043">MLNKKFIIATFAFIVASYLSGCTSTEDGVPPQVWSKYKLVIAKEYKPAKYPKDVLRCHYTFRKETLEEIEQFFQAQLQKNRWSRFKAREDEAYEDLSQKLPYTISFHDNGEENPIVRFGDGVILVSTNEYLGGQRFIRISPEEERQLLSITGMDGSRSYTNCSN</sequence>
<evidence type="ECO:0000313" key="2">
    <source>
        <dbReference type="Proteomes" id="UP001152872"/>
    </source>
</evidence>
<dbReference type="RefSeq" id="WP_009629713.1">
    <property type="nucleotide sequence ID" value="NZ_VBTY01000385.1"/>
</dbReference>